<accession>A0AAU8CJK6</accession>
<dbReference type="RefSeq" id="WP_353645430.1">
    <property type="nucleotide sequence ID" value="NZ_CP159253.1"/>
</dbReference>
<name>A0AAU8CJK6_9HYPH</name>
<feature type="transmembrane region" description="Helical" evidence="1">
    <location>
        <begin position="32"/>
        <end position="58"/>
    </location>
</feature>
<dbReference type="EMBL" id="CP159253">
    <property type="protein sequence ID" value="XCG47026.1"/>
    <property type="molecule type" value="Genomic_DNA"/>
</dbReference>
<evidence type="ECO:0000256" key="1">
    <source>
        <dbReference type="SAM" id="Phobius"/>
    </source>
</evidence>
<gene>
    <name evidence="2" type="ORF">ABVK50_17120</name>
</gene>
<protein>
    <submittedName>
        <fullName evidence="2">Uncharacterized protein</fullName>
    </submittedName>
</protein>
<keyword evidence="1" id="KW-0812">Transmembrane</keyword>
<evidence type="ECO:0000313" key="2">
    <source>
        <dbReference type="EMBL" id="XCG47026.1"/>
    </source>
</evidence>
<proteinExistence type="predicted"/>
<keyword evidence="1" id="KW-0472">Membrane</keyword>
<sequence length="84" mass="8189">MGAAKRPGEPGLFEKGRPYWAGAGSVVSAGGIASAGGVAGCVASAGGVVLWVVVLSAVSLHAAMAKRAIAEAEAKSNFFITVSS</sequence>
<keyword evidence="1" id="KW-1133">Transmembrane helix</keyword>
<dbReference type="AlphaFoldDB" id="A0AAU8CJK6"/>
<organism evidence="2">
    <name type="scientific">Mesorhizobium sp. WSM2240</name>
    <dbReference type="NCBI Taxonomy" id="3228851"/>
    <lineage>
        <taxon>Bacteria</taxon>
        <taxon>Pseudomonadati</taxon>
        <taxon>Pseudomonadota</taxon>
        <taxon>Alphaproteobacteria</taxon>
        <taxon>Hyphomicrobiales</taxon>
        <taxon>Phyllobacteriaceae</taxon>
        <taxon>Mesorhizobium</taxon>
    </lineage>
</organism>
<reference evidence="2" key="1">
    <citation type="submission" date="2024-06" db="EMBL/GenBank/DDBJ databases">
        <title>Mesorhizobium karijinii sp. nov., a symbiont of the iconic Swainsona formosa from arid Australia.</title>
        <authorList>
            <person name="Hill Y.J."/>
            <person name="Watkin E.L.J."/>
            <person name="O'Hara G.W."/>
            <person name="Terpolilli J."/>
            <person name="Tye M.L."/>
            <person name="Kohlmeier M.G."/>
        </authorList>
    </citation>
    <scope>NUCLEOTIDE SEQUENCE</scope>
    <source>
        <strain evidence="2">WSM2240</strain>
    </source>
</reference>